<reference evidence="1 2" key="1">
    <citation type="submission" date="2021-06" db="EMBL/GenBank/DDBJ databases">
        <authorList>
            <person name="Kallberg Y."/>
            <person name="Tangrot J."/>
            <person name="Rosling A."/>
        </authorList>
    </citation>
    <scope>NUCLEOTIDE SEQUENCE [LARGE SCALE GENOMIC DNA]</scope>
    <source>
        <strain evidence="1 2">120-4 pot B 10/14</strain>
    </source>
</reference>
<protein>
    <submittedName>
        <fullName evidence="1">32771_t:CDS:1</fullName>
    </submittedName>
</protein>
<dbReference type="EMBL" id="CAJVQB010021368">
    <property type="protein sequence ID" value="CAG8796883.1"/>
    <property type="molecule type" value="Genomic_DNA"/>
</dbReference>
<proteinExistence type="predicted"/>
<keyword evidence="2" id="KW-1185">Reference proteome</keyword>
<comment type="caution">
    <text evidence="1">The sequence shown here is derived from an EMBL/GenBank/DDBJ whole genome shotgun (WGS) entry which is preliminary data.</text>
</comment>
<gene>
    <name evidence="1" type="ORF">GMARGA_LOCUS22283</name>
</gene>
<dbReference type="Proteomes" id="UP000789901">
    <property type="component" value="Unassembled WGS sequence"/>
</dbReference>
<accession>A0ABN7VSF9</accession>
<sequence length="710" mass="80637">MVSGYYKFTYQETKSSSAIPRIWGTYVYNDGIMLVRIIRRDNNNNSAVFVNSVCLQQLLSFRLIYPNGTVSERDIDLKIQSFNYCLTQTATVNLEPMRLYPLQTGYFLVKYFNATNIDDFSTYEEWIMIINWNGEILSKTFLGYAYTNPVSGTWDPNQSNIIVNISPEKGFLHFFMIRNTTNIAWAQYFIDSSHQFQKLSNGTFETLFLNSMQTIATVDGGYAFIYTKSYDATDSNDPRIIRAALYFQTIGYGDETLGPSLLLYQVSIQNISLNLLSCGIFPVSGRQICTLAMVQTYATNDTTNGKQPNNAYHAKISFLSSGSVIEFTSISEPLIDPNITKWQMTSLPYGGYLFISRTISPTYVNIYVYAFDEYSNTWQPWDLPEPTTSNVGGTYQILSNNSIIVAQLESLNTWSYLISDLPKFTNNMDNGYSNIQSHEEPFADSVSGLLRLTLEGTAYYENLNSSGKYEFFSNLQDEISKFLSVSPSRLSSNKHVQVDFSIISGRQILLSFNIEQTKIKTERSVASLIQDLNTMIMNKDITPIGSGNTVKYLDETYGFVPSLALFLLARRRYKKGQNITILQLSLILFDLIADILFLVNNGKDVEFLYIPRYDKISATIQHESSLNTFMIIKKENTRPEFFSWFVQNVKVASIFTILAGSDIEVLAILKSNLAGFAFFQAPFSDEAESKIFWGACLNIFTEDIPQLFIQ</sequence>
<evidence type="ECO:0000313" key="2">
    <source>
        <dbReference type="Proteomes" id="UP000789901"/>
    </source>
</evidence>
<organism evidence="1 2">
    <name type="scientific">Gigaspora margarita</name>
    <dbReference type="NCBI Taxonomy" id="4874"/>
    <lineage>
        <taxon>Eukaryota</taxon>
        <taxon>Fungi</taxon>
        <taxon>Fungi incertae sedis</taxon>
        <taxon>Mucoromycota</taxon>
        <taxon>Glomeromycotina</taxon>
        <taxon>Glomeromycetes</taxon>
        <taxon>Diversisporales</taxon>
        <taxon>Gigasporaceae</taxon>
        <taxon>Gigaspora</taxon>
    </lineage>
</organism>
<feature type="non-terminal residue" evidence="1">
    <location>
        <position position="710"/>
    </location>
</feature>
<evidence type="ECO:0000313" key="1">
    <source>
        <dbReference type="EMBL" id="CAG8796883.1"/>
    </source>
</evidence>
<name>A0ABN7VSF9_GIGMA</name>